<feature type="transmembrane region" description="Helical" evidence="8">
    <location>
        <begin position="1000"/>
        <end position="1023"/>
    </location>
</feature>
<evidence type="ECO:0000256" key="5">
    <source>
        <dbReference type="ARBA" id="ARBA00023136"/>
    </source>
</evidence>
<evidence type="ECO:0000256" key="8">
    <source>
        <dbReference type="SAM" id="Phobius"/>
    </source>
</evidence>
<dbReference type="Pfam" id="PF04930">
    <property type="entry name" value="FUN14"/>
    <property type="match status" value="1"/>
</dbReference>
<dbReference type="GO" id="GO:0005829">
    <property type="term" value="C:cytosol"/>
    <property type="evidence" value="ECO:0007669"/>
    <property type="project" value="TreeGrafter"/>
</dbReference>
<evidence type="ECO:0000313" key="9">
    <source>
        <dbReference type="EMBL" id="KAG9327155.1"/>
    </source>
</evidence>
<name>A0A9P8IHE4_MORAP</name>
<dbReference type="EMBL" id="JAIFTL010000008">
    <property type="protein sequence ID" value="KAG9327155.1"/>
    <property type="molecule type" value="Genomic_DNA"/>
</dbReference>
<keyword evidence="6" id="KW-0175">Coiled coil</keyword>
<reference evidence="9" key="1">
    <citation type="submission" date="2021-07" db="EMBL/GenBank/DDBJ databases">
        <title>Draft genome of Mortierella alpina, strain LL118, isolated from an aspen leaf litter sample.</title>
        <authorList>
            <person name="Yang S."/>
            <person name="Vinatzer B.A."/>
        </authorList>
    </citation>
    <scope>NUCLEOTIDE SEQUENCE</scope>
    <source>
        <strain evidence="9">LL118</strain>
    </source>
</reference>
<dbReference type="Gene3D" id="1.25.40.10">
    <property type="entry name" value="Tetratricopeptide repeat domain"/>
    <property type="match status" value="1"/>
</dbReference>
<evidence type="ECO:0008006" key="11">
    <source>
        <dbReference type="Google" id="ProtNLM"/>
    </source>
</evidence>
<feature type="non-terminal residue" evidence="9">
    <location>
        <position position="1"/>
    </location>
</feature>
<dbReference type="Proteomes" id="UP000717515">
    <property type="component" value="Unassembled WGS sequence"/>
</dbReference>
<comment type="caution">
    <text evidence="9">The sequence shown here is derived from an EMBL/GenBank/DDBJ whole genome shotgun (WGS) entry which is preliminary data.</text>
</comment>
<dbReference type="InterPro" id="IPR007014">
    <property type="entry name" value="FUN14"/>
</dbReference>
<evidence type="ECO:0000313" key="10">
    <source>
        <dbReference type="Proteomes" id="UP000717515"/>
    </source>
</evidence>
<comment type="similarity">
    <text evidence="2">Belongs to the FUN14 family.</text>
</comment>
<feature type="region of interest" description="Disordered" evidence="7">
    <location>
        <begin position="749"/>
        <end position="790"/>
    </location>
</feature>
<keyword evidence="4 8" id="KW-1133">Transmembrane helix</keyword>
<dbReference type="GO" id="GO:0005741">
    <property type="term" value="C:mitochondrial outer membrane"/>
    <property type="evidence" value="ECO:0007669"/>
    <property type="project" value="TreeGrafter"/>
</dbReference>
<evidence type="ECO:0000256" key="1">
    <source>
        <dbReference type="ARBA" id="ARBA00004370"/>
    </source>
</evidence>
<evidence type="ECO:0000256" key="4">
    <source>
        <dbReference type="ARBA" id="ARBA00022989"/>
    </source>
</evidence>
<dbReference type="InterPro" id="IPR011990">
    <property type="entry name" value="TPR-like_helical_dom_sf"/>
</dbReference>
<gene>
    <name evidence="9" type="ORF">KVV02_000871</name>
</gene>
<evidence type="ECO:0000256" key="3">
    <source>
        <dbReference type="ARBA" id="ARBA00022692"/>
    </source>
</evidence>
<keyword evidence="5 8" id="KW-0472">Membrane</keyword>
<dbReference type="PANTHER" id="PTHR31859:SF1">
    <property type="entry name" value="TETRATRICOPEPTIDE REPEAT PROTEIN 39C"/>
    <property type="match status" value="1"/>
</dbReference>
<dbReference type="AlphaFoldDB" id="A0A9P8IHE4"/>
<evidence type="ECO:0000256" key="2">
    <source>
        <dbReference type="ARBA" id="ARBA00009160"/>
    </source>
</evidence>
<dbReference type="Pfam" id="PF10300">
    <property type="entry name" value="Iml2-TPR_39"/>
    <property type="match status" value="2"/>
</dbReference>
<proteinExistence type="inferred from homology"/>
<keyword evidence="3 8" id="KW-0812">Transmembrane</keyword>
<dbReference type="GO" id="GO:0005634">
    <property type="term" value="C:nucleus"/>
    <property type="evidence" value="ECO:0007669"/>
    <property type="project" value="TreeGrafter"/>
</dbReference>
<sequence>LFCTRTCTTNNPVPAAMREPPVVINPSRRTHSAPPNVKKPVPNWHLLVRPPMSDANPRKSSLERAMDEDLAELRVCMDHFINSRMNEAEHMLRGRDKPESMYYQFGKALLDALRAILTFHPDEIEKAMRSFDLTLKVANKQRKQSWMGLGTVKAVGSWVVGTVGSGSFRGMTRIEKHAELVYAEATLLRAGFSVLYHQDFWSMLEETVSLRSAFATFNGLKAHFDSVEQELKAGGDISEHYLDEHLVTGLIFAASLFNIAISFMPEVIIKLLQFVGFPSDRDWGLALLNTAGLWEPSAGPDSEIEFQERLTSQTNDGMRRQICDMGPIAIHLIAASFLPFRHVDYTFAERINDYNLHKYPDSMFFLFLKARHSQVSTRLEEAIDIHEAITVQPEWRNLKHACIFEQLMCAMMESNHDLACTKSRVLLRESNWTKTIFRYLAAITTLRRGWPKEAKRVVELMRKVEPGMQKFCGVEVFPETFCARKANRYLNEGYRLLLPDYDFLVLWNGFDMMPLKYLRVALANIMVEVERLEALLPPSMVAIQDKPLPKGDYTIEATKGFLSAFTSSVHTLTNADRLKDYDHFYDDYCIAHYLLGLVAKHIAFYPDAVFEQDMCTLATKSFRTVFRYAPYIKDDTYAYYFSHYNMGLILLQQGQPQMAEEKFKYLLSTINPTLRGLPNLVAGKGRNSLEVLILAKAHAAMFLLTEDREKAAAAAAEAEEEARSALRMWMDNGPMTGAHGVSFSAVDVSTKGHGPSSSSMAGMSLRARQRQGLGSSMASSSDVASMGSGRSSAKLTQDFRQFPIVDPIYQLPTLHLPTVRSMLATTLYTLRPAAFLRTTLRSLPTATAVSPGAFSRQSVKSLPAAFLQQRFASSASASHFAAVRGRSSVLGSNAIQAAFKRAGSGIAATSSGTLIGAGAATTCIFGPLIYSRSVVGLGLSSTSSSRYIAHCASATPIGVRSNTYNAYGYQKEPLINTKELTFGMAMGLCSGFLFKKLGKMMMLVIGLGFVSLQMLTSSGYVQVNWALIERRFKDQFDVDRDGKVTMNDAKHGFRWLMELLTRNFQFKSTFVGGFVMGFRYG</sequence>
<evidence type="ECO:0000256" key="7">
    <source>
        <dbReference type="SAM" id="MobiDB-lite"/>
    </source>
</evidence>
<accession>A0A9P8IHE4</accession>
<feature type="compositionally biased region" description="Low complexity" evidence="7">
    <location>
        <begin position="772"/>
        <end position="790"/>
    </location>
</feature>
<protein>
    <recommendedName>
        <fullName evidence="11">EF-hand domain-containing protein</fullName>
    </recommendedName>
</protein>
<dbReference type="InterPro" id="IPR019412">
    <property type="entry name" value="IML2/TPR_39"/>
</dbReference>
<feature type="coiled-coil region" evidence="6">
    <location>
        <begin position="701"/>
        <end position="728"/>
    </location>
</feature>
<evidence type="ECO:0000256" key="6">
    <source>
        <dbReference type="SAM" id="Coils"/>
    </source>
</evidence>
<comment type="subcellular location">
    <subcellularLocation>
        <location evidence="1">Membrane</location>
    </subcellularLocation>
</comment>
<organism evidence="9 10">
    <name type="scientific">Mortierella alpina</name>
    <name type="common">Oleaginous fungus</name>
    <name type="synonym">Mortierella renispora</name>
    <dbReference type="NCBI Taxonomy" id="64518"/>
    <lineage>
        <taxon>Eukaryota</taxon>
        <taxon>Fungi</taxon>
        <taxon>Fungi incertae sedis</taxon>
        <taxon>Mucoromycota</taxon>
        <taxon>Mortierellomycotina</taxon>
        <taxon>Mortierellomycetes</taxon>
        <taxon>Mortierellales</taxon>
        <taxon>Mortierellaceae</taxon>
        <taxon>Mortierella</taxon>
    </lineage>
</organism>
<dbReference type="PANTHER" id="PTHR31859">
    <property type="entry name" value="TETRATRICOPEPTIDE REPEAT PROTEIN 39 FAMILY MEMBER"/>
    <property type="match status" value="1"/>
</dbReference>